<evidence type="ECO:0000256" key="3">
    <source>
        <dbReference type="ARBA" id="ARBA00022763"/>
    </source>
</evidence>
<dbReference type="Pfam" id="PF02565">
    <property type="entry name" value="RecO_C"/>
    <property type="match status" value="1"/>
</dbReference>
<dbReference type="HAMAP" id="MF_00201">
    <property type="entry name" value="RecO"/>
    <property type="match status" value="1"/>
</dbReference>
<dbReference type="PANTHER" id="PTHR33991">
    <property type="entry name" value="DNA REPAIR PROTEIN RECO"/>
    <property type="match status" value="1"/>
</dbReference>
<dbReference type="InterPro" id="IPR003717">
    <property type="entry name" value="RecO"/>
</dbReference>
<dbReference type="InterPro" id="IPR012340">
    <property type="entry name" value="NA-bd_OB-fold"/>
</dbReference>
<keyword evidence="4 7" id="KW-0233">DNA recombination</keyword>
<dbReference type="GO" id="GO:0006310">
    <property type="term" value="P:DNA recombination"/>
    <property type="evidence" value="ECO:0007669"/>
    <property type="project" value="UniProtKB-UniRule"/>
</dbReference>
<comment type="similarity">
    <text evidence="1 7">Belongs to the RecO family.</text>
</comment>
<keyword evidence="5 7" id="KW-0234">DNA repair</keyword>
<evidence type="ECO:0000256" key="4">
    <source>
        <dbReference type="ARBA" id="ARBA00023172"/>
    </source>
</evidence>
<evidence type="ECO:0000259" key="8">
    <source>
        <dbReference type="Pfam" id="PF11967"/>
    </source>
</evidence>
<evidence type="ECO:0000256" key="6">
    <source>
        <dbReference type="ARBA" id="ARBA00033409"/>
    </source>
</evidence>
<keyword evidence="3 7" id="KW-0227">DNA damage</keyword>
<gene>
    <name evidence="7 9" type="primary">recO</name>
    <name evidence="9" type="ORF">CO077_00940</name>
</gene>
<evidence type="ECO:0000256" key="2">
    <source>
        <dbReference type="ARBA" id="ARBA00021310"/>
    </source>
</evidence>
<evidence type="ECO:0000256" key="7">
    <source>
        <dbReference type="HAMAP-Rule" id="MF_00201"/>
    </source>
</evidence>
<accession>A0A2M8DN92</accession>
<organism evidence="9 10">
    <name type="scientific">Candidatus Nealsonbacteria bacterium CG_4_9_14_0_8_um_filter_35_12</name>
    <dbReference type="NCBI Taxonomy" id="1974692"/>
    <lineage>
        <taxon>Bacteria</taxon>
        <taxon>Candidatus Nealsoniibacteriota</taxon>
    </lineage>
</organism>
<dbReference type="Proteomes" id="UP000228875">
    <property type="component" value="Unassembled WGS sequence"/>
</dbReference>
<evidence type="ECO:0000256" key="5">
    <source>
        <dbReference type="ARBA" id="ARBA00023204"/>
    </source>
</evidence>
<dbReference type="SUPFAM" id="SSF57863">
    <property type="entry name" value="ArfGap/RecO-like zinc finger"/>
    <property type="match status" value="1"/>
</dbReference>
<dbReference type="Gene3D" id="2.40.50.140">
    <property type="entry name" value="Nucleic acid-binding proteins"/>
    <property type="match status" value="1"/>
</dbReference>
<dbReference type="NCBIfam" id="TIGR00613">
    <property type="entry name" value="reco"/>
    <property type="match status" value="1"/>
</dbReference>
<dbReference type="EMBL" id="PFTB01000022">
    <property type="protein sequence ID" value="PJB99584.1"/>
    <property type="molecule type" value="Genomic_DNA"/>
</dbReference>
<feature type="domain" description="DNA replication/recombination mediator RecO N-terminal" evidence="8">
    <location>
        <begin position="2"/>
        <end position="80"/>
    </location>
</feature>
<evidence type="ECO:0000313" key="10">
    <source>
        <dbReference type="Proteomes" id="UP000228875"/>
    </source>
</evidence>
<dbReference type="Gene3D" id="1.20.1440.120">
    <property type="entry name" value="Recombination protein O, C-terminal domain"/>
    <property type="match status" value="1"/>
</dbReference>
<dbReference type="Pfam" id="PF11967">
    <property type="entry name" value="RecO_N"/>
    <property type="match status" value="1"/>
</dbReference>
<dbReference type="GO" id="GO:0006302">
    <property type="term" value="P:double-strand break repair"/>
    <property type="evidence" value="ECO:0007669"/>
    <property type="project" value="TreeGrafter"/>
</dbReference>
<dbReference type="InterPro" id="IPR037278">
    <property type="entry name" value="ARFGAP/RecO"/>
</dbReference>
<sequence length="244" mass="28849">MAIHYRTQGFILKKKDLGEADRIFTIFTRDFGKLEILAKAIRKIGSKLRGGIELFYLSDIEFIQGKTHKTLTDTILIESFLNLRKDLKRLKIAFDISEMIDSLIRGEERDEKIWKLLLETFERLNKIYLSIKECWLIYYYFLWNFLSILGYKPQLNFCSICQKKLVPQDLYFSFQEGGVICANCSKKLKEKKKISPEAVKILRLVFGKDFDFLKKLKVEKEQQKEIKEISESYLSHIKESQAKF</sequence>
<dbReference type="PANTHER" id="PTHR33991:SF1">
    <property type="entry name" value="DNA REPAIR PROTEIN RECO"/>
    <property type="match status" value="1"/>
</dbReference>
<comment type="function">
    <text evidence="7">Involved in DNA repair and RecF pathway recombination.</text>
</comment>
<name>A0A2M8DN92_9BACT</name>
<proteinExistence type="inferred from homology"/>
<comment type="caution">
    <text evidence="9">The sequence shown here is derived from an EMBL/GenBank/DDBJ whole genome shotgun (WGS) entry which is preliminary data.</text>
</comment>
<dbReference type="InterPro" id="IPR042242">
    <property type="entry name" value="RecO_C"/>
</dbReference>
<dbReference type="GO" id="GO:0043590">
    <property type="term" value="C:bacterial nucleoid"/>
    <property type="evidence" value="ECO:0007669"/>
    <property type="project" value="TreeGrafter"/>
</dbReference>
<dbReference type="AlphaFoldDB" id="A0A2M8DN92"/>
<dbReference type="InterPro" id="IPR022572">
    <property type="entry name" value="DNA_rep/recomb_RecO_N"/>
</dbReference>
<protein>
    <recommendedName>
        <fullName evidence="2 7">DNA repair protein RecO</fullName>
    </recommendedName>
    <alternativeName>
        <fullName evidence="6 7">Recombination protein O</fullName>
    </alternativeName>
</protein>
<reference evidence="10" key="1">
    <citation type="submission" date="2017-09" db="EMBL/GenBank/DDBJ databases">
        <title>Depth-based differentiation of microbial function through sediment-hosted aquifers and enrichment of novel symbionts in the deep terrestrial subsurface.</title>
        <authorList>
            <person name="Probst A.J."/>
            <person name="Ladd B."/>
            <person name="Jarett J.K."/>
            <person name="Geller-Mcgrath D.E."/>
            <person name="Sieber C.M.K."/>
            <person name="Emerson J.B."/>
            <person name="Anantharaman K."/>
            <person name="Thomas B.C."/>
            <person name="Malmstrom R."/>
            <person name="Stieglmeier M."/>
            <person name="Klingl A."/>
            <person name="Woyke T."/>
            <person name="Ryan C.M."/>
            <person name="Banfield J.F."/>
        </authorList>
    </citation>
    <scope>NUCLEOTIDE SEQUENCE [LARGE SCALE GENOMIC DNA]</scope>
</reference>
<evidence type="ECO:0000313" key="9">
    <source>
        <dbReference type="EMBL" id="PJB99584.1"/>
    </source>
</evidence>
<dbReference type="SUPFAM" id="SSF50249">
    <property type="entry name" value="Nucleic acid-binding proteins"/>
    <property type="match status" value="1"/>
</dbReference>
<evidence type="ECO:0000256" key="1">
    <source>
        <dbReference type="ARBA" id="ARBA00007452"/>
    </source>
</evidence>